<evidence type="ECO:0000313" key="4">
    <source>
        <dbReference type="EMBL" id="GMN36324.1"/>
    </source>
</evidence>
<keyword evidence="2" id="KW-0067">ATP-binding</keyword>
<name>A0AA88DF70_FICCA</name>
<keyword evidence="5" id="KW-1185">Reference proteome</keyword>
<evidence type="ECO:0000256" key="2">
    <source>
        <dbReference type="ARBA" id="ARBA00022840"/>
    </source>
</evidence>
<dbReference type="GO" id="GO:0004674">
    <property type="term" value="F:protein serine/threonine kinase activity"/>
    <property type="evidence" value="ECO:0007669"/>
    <property type="project" value="TreeGrafter"/>
</dbReference>
<keyword evidence="1" id="KW-0547">Nucleotide-binding</keyword>
<feature type="domain" description="Protein kinase" evidence="3">
    <location>
        <begin position="27"/>
        <end position="225"/>
    </location>
</feature>
<dbReference type="GO" id="GO:0007166">
    <property type="term" value="P:cell surface receptor signaling pathway"/>
    <property type="evidence" value="ECO:0007669"/>
    <property type="project" value="InterPro"/>
</dbReference>
<dbReference type="SUPFAM" id="SSF56112">
    <property type="entry name" value="Protein kinase-like (PK-like)"/>
    <property type="match status" value="1"/>
</dbReference>
<evidence type="ECO:0000256" key="1">
    <source>
        <dbReference type="ARBA" id="ARBA00022741"/>
    </source>
</evidence>
<evidence type="ECO:0000259" key="3">
    <source>
        <dbReference type="PROSITE" id="PS50011"/>
    </source>
</evidence>
<reference evidence="4" key="1">
    <citation type="submission" date="2023-07" db="EMBL/GenBank/DDBJ databases">
        <title>draft genome sequence of fig (Ficus carica).</title>
        <authorList>
            <person name="Takahashi T."/>
            <person name="Nishimura K."/>
        </authorList>
    </citation>
    <scope>NUCLEOTIDE SEQUENCE</scope>
</reference>
<dbReference type="EMBL" id="BTGU01000006">
    <property type="protein sequence ID" value="GMN36324.1"/>
    <property type="molecule type" value="Genomic_DNA"/>
</dbReference>
<evidence type="ECO:0000313" key="5">
    <source>
        <dbReference type="Proteomes" id="UP001187192"/>
    </source>
</evidence>
<dbReference type="InterPro" id="IPR001245">
    <property type="entry name" value="Ser-Thr/Tyr_kinase_cat_dom"/>
</dbReference>
<gene>
    <name evidence="4" type="ORF">TIFTF001_005932</name>
</gene>
<organism evidence="4 5">
    <name type="scientific">Ficus carica</name>
    <name type="common">Common fig</name>
    <dbReference type="NCBI Taxonomy" id="3494"/>
    <lineage>
        <taxon>Eukaryota</taxon>
        <taxon>Viridiplantae</taxon>
        <taxon>Streptophyta</taxon>
        <taxon>Embryophyta</taxon>
        <taxon>Tracheophyta</taxon>
        <taxon>Spermatophyta</taxon>
        <taxon>Magnoliopsida</taxon>
        <taxon>eudicotyledons</taxon>
        <taxon>Gunneridae</taxon>
        <taxon>Pentapetalae</taxon>
        <taxon>rosids</taxon>
        <taxon>fabids</taxon>
        <taxon>Rosales</taxon>
        <taxon>Moraceae</taxon>
        <taxon>Ficeae</taxon>
        <taxon>Ficus</taxon>
    </lineage>
</organism>
<sequence>MFPMGFGNKKDKGKKNGFFLKNGAAVLEKVISLHNGDCNPIRSYSAHELKKATGEFRWMIHEDYDYKLYKGLHEGREISVKKFEENRNATLERIANEVAIASRMSNHNNVLKLLGCCLETELPFLVYEFPTNGNLQSCIYAKNQLLQLSWERKLRIVNSDSKCSCISPPRPLKNDHPSTYKPRQYLLRQICGTFGYMAPEALVKPYDVEREENSSISIVAFGAFR</sequence>
<accession>A0AA88DF70</accession>
<dbReference type="Pfam" id="PF07714">
    <property type="entry name" value="PK_Tyr_Ser-Thr"/>
    <property type="match status" value="1"/>
</dbReference>
<dbReference type="InterPro" id="IPR011009">
    <property type="entry name" value="Kinase-like_dom_sf"/>
</dbReference>
<dbReference type="PANTHER" id="PTHR27005">
    <property type="entry name" value="WALL-ASSOCIATED RECEPTOR KINASE-LIKE 21"/>
    <property type="match status" value="1"/>
</dbReference>
<dbReference type="Gene3D" id="3.30.200.20">
    <property type="entry name" value="Phosphorylase Kinase, domain 1"/>
    <property type="match status" value="1"/>
</dbReference>
<dbReference type="AlphaFoldDB" id="A0AA88DF70"/>
<dbReference type="Proteomes" id="UP001187192">
    <property type="component" value="Unassembled WGS sequence"/>
</dbReference>
<comment type="caution">
    <text evidence="4">The sequence shown here is derived from an EMBL/GenBank/DDBJ whole genome shotgun (WGS) entry which is preliminary data.</text>
</comment>
<proteinExistence type="predicted"/>
<dbReference type="Gramene" id="FCD_00006443-RA">
    <property type="protein sequence ID" value="FCD_00006443-RA:cds"/>
    <property type="gene ID" value="FCD_00006443"/>
</dbReference>
<dbReference type="GO" id="GO:0005886">
    <property type="term" value="C:plasma membrane"/>
    <property type="evidence" value="ECO:0007669"/>
    <property type="project" value="TreeGrafter"/>
</dbReference>
<dbReference type="InterPro" id="IPR000719">
    <property type="entry name" value="Prot_kinase_dom"/>
</dbReference>
<dbReference type="PANTHER" id="PTHR27005:SF522">
    <property type="entry name" value="NON-FUNCTIONAL PSEUDOKINASE ZED1-LIKE"/>
    <property type="match status" value="1"/>
</dbReference>
<protein>
    <recommendedName>
        <fullName evidence="3">Protein kinase domain-containing protein</fullName>
    </recommendedName>
</protein>
<dbReference type="PROSITE" id="PS50011">
    <property type="entry name" value="PROTEIN_KINASE_DOM"/>
    <property type="match status" value="1"/>
</dbReference>
<dbReference type="InterPro" id="IPR045274">
    <property type="entry name" value="WAK-like"/>
</dbReference>
<dbReference type="GO" id="GO:0005524">
    <property type="term" value="F:ATP binding"/>
    <property type="evidence" value="ECO:0007669"/>
    <property type="project" value="UniProtKB-KW"/>
</dbReference>